<dbReference type="InterPro" id="IPR033948">
    <property type="entry name" value="ETF_beta_N"/>
</dbReference>
<dbReference type="KEGG" id="ajg:KKR91_12595"/>
<proteinExistence type="inferred from homology"/>
<comment type="cofactor">
    <cofactor evidence="1">
        <name>FAD</name>
        <dbReference type="ChEBI" id="CHEBI:57692"/>
    </cofactor>
</comment>
<comment type="similarity">
    <text evidence="2">Belongs to the ETF beta-subunit/FixA family.</text>
</comment>
<dbReference type="Pfam" id="PF01012">
    <property type="entry name" value="ETF"/>
    <property type="match status" value="1"/>
</dbReference>
<keyword evidence="10" id="KW-1185">Reference proteome</keyword>
<dbReference type="Proteomes" id="UP000676885">
    <property type="component" value="Chromosome"/>
</dbReference>
<dbReference type="PIRSF" id="PIRSF000090">
    <property type="entry name" value="Beta-ETF"/>
    <property type="match status" value="1"/>
</dbReference>
<dbReference type="InterPro" id="IPR014729">
    <property type="entry name" value="Rossmann-like_a/b/a_fold"/>
</dbReference>
<comment type="subunit">
    <text evidence="3">Heterodimer of an alpha and a beta subunit.</text>
</comment>
<evidence type="ECO:0000256" key="5">
    <source>
        <dbReference type="ARBA" id="ARBA00022448"/>
    </source>
</evidence>
<accession>A0A975M3J3</accession>
<dbReference type="InterPro" id="IPR012255">
    <property type="entry name" value="ETF_b"/>
</dbReference>
<keyword evidence="5" id="KW-0813">Transport</keyword>
<dbReference type="GO" id="GO:0005829">
    <property type="term" value="C:cytosol"/>
    <property type="evidence" value="ECO:0007669"/>
    <property type="project" value="TreeGrafter"/>
</dbReference>
<comment type="function">
    <text evidence="7">The electron transfer flavoprotein serves as a specific electron acceptor for other dehydrogenases. It transfers the electrons to the main respiratory chain via ETF-ubiquinone oxidoreductase (ETF dehydrogenase).</text>
</comment>
<sequence length="282" mass="28947">MQESASRPLNIVVLVKHVPDAQFDRHLSGPGHTLDRSESILSELDEYALEAALQLAEARGGQAAGNSVTALTMGPDAAVNAVKKALQIGAYRGVHVNDPALAGSDAAATSLVLAAALAQVGGPEGGPGIPDLVVTGMASTDGETSLVPAQLAERLQLAQVTFASELEVADDDGAAVVRARRNGDSYSETLEAPLPALVSVTDQANDPRYPNFKGIMAAKKKTITVLSLQDLGIDPSQVGLDGAWTTVAASAPRPARSAGTVITDDGDAGVRLVDFLAAQKLI</sequence>
<evidence type="ECO:0000256" key="4">
    <source>
        <dbReference type="ARBA" id="ARBA00016797"/>
    </source>
</evidence>
<dbReference type="Gene3D" id="3.40.50.620">
    <property type="entry name" value="HUPs"/>
    <property type="match status" value="1"/>
</dbReference>
<dbReference type="RefSeq" id="WP_210231210.1">
    <property type="nucleotide sequence ID" value="NZ_CP076022.1"/>
</dbReference>
<organism evidence="9 10">
    <name type="scientific">Arthrobacter jiangjiafuii</name>
    <dbReference type="NCBI Taxonomy" id="2817475"/>
    <lineage>
        <taxon>Bacteria</taxon>
        <taxon>Bacillati</taxon>
        <taxon>Actinomycetota</taxon>
        <taxon>Actinomycetes</taxon>
        <taxon>Micrococcales</taxon>
        <taxon>Micrococcaceae</taxon>
        <taxon>Arthrobacter</taxon>
    </lineage>
</organism>
<dbReference type="CDD" id="cd01714">
    <property type="entry name" value="ETF_beta"/>
    <property type="match status" value="1"/>
</dbReference>
<evidence type="ECO:0000256" key="1">
    <source>
        <dbReference type="ARBA" id="ARBA00001974"/>
    </source>
</evidence>
<dbReference type="SUPFAM" id="SSF52402">
    <property type="entry name" value="Adenine nucleotide alpha hydrolases-like"/>
    <property type="match status" value="1"/>
</dbReference>
<name>A0A975M3J3_9MICC</name>
<evidence type="ECO:0000256" key="3">
    <source>
        <dbReference type="ARBA" id="ARBA00011355"/>
    </source>
</evidence>
<evidence type="ECO:0000256" key="7">
    <source>
        <dbReference type="ARBA" id="ARBA00025649"/>
    </source>
</evidence>
<evidence type="ECO:0000259" key="8">
    <source>
        <dbReference type="SMART" id="SM00893"/>
    </source>
</evidence>
<protein>
    <recommendedName>
        <fullName evidence="4">Electron transfer flavoprotein subunit beta</fullName>
    </recommendedName>
</protein>
<dbReference type="GO" id="GO:0009055">
    <property type="term" value="F:electron transfer activity"/>
    <property type="evidence" value="ECO:0007669"/>
    <property type="project" value="InterPro"/>
</dbReference>
<gene>
    <name evidence="9" type="ORF">KKR91_12595</name>
</gene>
<dbReference type="AlphaFoldDB" id="A0A975M3J3"/>
<keyword evidence="6" id="KW-0249">Electron transport</keyword>
<evidence type="ECO:0000256" key="2">
    <source>
        <dbReference type="ARBA" id="ARBA00007557"/>
    </source>
</evidence>
<dbReference type="PANTHER" id="PTHR21294">
    <property type="entry name" value="ELECTRON TRANSFER FLAVOPROTEIN BETA-SUBUNIT"/>
    <property type="match status" value="1"/>
</dbReference>
<evidence type="ECO:0000313" key="10">
    <source>
        <dbReference type="Proteomes" id="UP000676885"/>
    </source>
</evidence>
<dbReference type="EMBL" id="CP076022">
    <property type="protein sequence ID" value="QWC09323.1"/>
    <property type="molecule type" value="Genomic_DNA"/>
</dbReference>
<evidence type="ECO:0000256" key="6">
    <source>
        <dbReference type="ARBA" id="ARBA00022982"/>
    </source>
</evidence>
<reference evidence="9 10" key="1">
    <citation type="submission" date="2021-05" db="EMBL/GenBank/DDBJ databases">
        <title>Novel species in genus Arthrobacter.</title>
        <authorList>
            <person name="Zhang G."/>
        </authorList>
    </citation>
    <scope>NUCLEOTIDE SEQUENCE [LARGE SCALE GENOMIC DNA]</scope>
    <source>
        <strain evidence="10">zg-ZUI227</strain>
    </source>
</reference>
<evidence type="ECO:0000313" key="9">
    <source>
        <dbReference type="EMBL" id="QWC09323.1"/>
    </source>
</evidence>
<dbReference type="InterPro" id="IPR014730">
    <property type="entry name" value="ETF_a/b_N"/>
</dbReference>
<feature type="domain" description="Electron transfer flavoprotein alpha/beta-subunit N-terminal" evidence="8">
    <location>
        <begin position="31"/>
        <end position="235"/>
    </location>
</feature>
<dbReference type="PANTHER" id="PTHR21294:SF8">
    <property type="entry name" value="ELECTRON TRANSFER FLAVOPROTEIN SUBUNIT BETA"/>
    <property type="match status" value="1"/>
</dbReference>
<dbReference type="SMART" id="SM00893">
    <property type="entry name" value="ETF"/>
    <property type="match status" value="1"/>
</dbReference>